<accession>A0A543FBF1</accession>
<dbReference type="PANTHER" id="PTHR48098">
    <property type="entry name" value="ENTEROCHELIN ESTERASE-RELATED"/>
    <property type="match status" value="1"/>
</dbReference>
<feature type="chain" id="PRO_5022210054" evidence="1">
    <location>
        <begin position="26"/>
        <end position="344"/>
    </location>
</feature>
<proteinExistence type="predicted"/>
<reference evidence="2 3" key="1">
    <citation type="submission" date="2019-06" db="EMBL/GenBank/DDBJ databases">
        <title>Sequencing the genomes of 1000 actinobacteria strains.</title>
        <authorList>
            <person name="Klenk H.-P."/>
        </authorList>
    </citation>
    <scope>NUCLEOTIDE SEQUENCE [LARGE SCALE GENOMIC DNA]</scope>
    <source>
        <strain evidence="2 3">DSM 103495</strain>
    </source>
</reference>
<dbReference type="Pfam" id="PF00756">
    <property type="entry name" value="Esterase"/>
    <property type="match status" value="1"/>
</dbReference>
<feature type="signal peptide" evidence="1">
    <location>
        <begin position="1"/>
        <end position="25"/>
    </location>
</feature>
<dbReference type="InterPro" id="IPR000801">
    <property type="entry name" value="Esterase-like"/>
</dbReference>
<dbReference type="OrthoDB" id="4510758at2"/>
<dbReference type="EMBL" id="VFPG01000001">
    <property type="protein sequence ID" value="TQM31133.1"/>
    <property type="molecule type" value="Genomic_DNA"/>
</dbReference>
<evidence type="ECO:0000313" key="2">
    <source>
        <dbReference type="EMBL" id="TQM31133.1"/>
    </source>
</evidence>
<gene>
    <name evidence="2" type="ORF">FB390_2786</name>
</gene>
<keyword evidence="3" id="KW-1185">Reference proteome</keyword>
<sequence length="344" mass="36062">MRVGRVAAPVLVVVLALSFGAAARAEPSDWAAAPAPIDTTGSAMDPARLVSIAPGQGRALELVVHSPAMDRDLDLTVLPARDRAWPAPVLYLLNGVDGGAGGSWTGNTDIDRFFADRQVTVVVPRGGAGTYFTDWRADDPVLGRQRWTTFLTRELPPLIDTAFLGTGANAIAGVSMAGTSVFQLALAAPGRYRAIGSFSGCARTSDPQGRAVVSAIVAAHRGDPANMWGPPGDAAWADNDPYLHADRLRGTTVYVSTGTGLPGPLDTLDGPGIGASAAKLTDQLAIGGVLEAITSRCTEQLRDRLRDLGIPATFEHRATGTHSWGYWQRDLHTAWPVLAAALNG</sequence>
<dbReference type="SUPFAM" id="SSF53474">
    <property type="entry name" value="alpha/beta-Hydrolases"/>
    <property type="match status" value="1"/>
</dbReference>
<dbReference type="Gene3D" id="3.40.50.1820">
    <property type="entry name" value="alpha/beta hydrolase"/>
    <property type="match status" value="1"/>
</dbReference>
<dbReference type="AlphaFoldDB" id="A0A543FBF1"/>
<name>A0A543FBF1_9NOCA</name>
<dbReference type="GO" id="GO:0016747">
    <property type="term" value="F:acyltransferase activity, transferring groups other than amino-acyl groups"/>
    <property type="evidence" value="ECO:0007669"/>
    <property type="project" value="TreeGrafter"/>
</dbReference>
<dbReference type="InterPro" id="IPR050583">
    <property type="entry name" value="Mycobacterial_A85_antigen"/>
</dbReference>
<protein>
    <submittedName>
        <fullName evidence="2">S-formylglutathione hydrolase FrmB</fullName>
    </submittedName>
</protein>
<keyword evidence="1" id="KW-0732">Signal</keyword>
<dbReference type="InterPro" id="IPR029058">
    <property type="entry name" value="AB_hydrolase_fold"/>
</dbReference>
<dbReference type="Proteomes" id="UP000316331">
    <property type="component" value="Unassembled WGS sequence"/>
</dbReference>
<evidence type="ECO:0000313" key="3">
    <source>
        <dbReference type="Proteomes" id="UP000316331"/>
    </source>
</evidence>
<comment type="caution">
    <text evidence="2">The sequence shown here is derived from an EMBL/GenBank/DDBJ whole genome shotgun (WGS) entry which is preliminary data.</text>
</comment>
<dbReference type="PANTHER" id="PTHR48098:SF1">
    <property type="entry name" value="DIACYLGLYCEROL ACYLTRANSFERASE_MYCOLYLTRANSFERASE AG85A"/>
    <property type="match status" value="1"/>
</dbReference>
<evidence type="ECO:0000256" key="1">
    <source>
        <dbReference type="SAM" id="SignalP"/>
    </source>
</evidence>
<organism evidence="2 3">
    <name type="scientific">Nocardia bhagyanarayanae</name>
    <dbReference type="NCBI Taxonomy" id="1215925"/>
    <lineage>
        <taxon>Bacteria</taxon>
        <taxon>Bacillati</taxon>
        <taxon>Actinomycetota</taxon>
        <taxon>Actinomycetes</taxon>
        <taxon>Mycobacteriales</taxon>
        <taxon>Nocardiaceae</taxon>
        <taxon>Nocardia</taxon>
    </lineage>
</organism>
<dbReference type="GO" id="GO:0016787">
    <property type="term" value="F:hydrolase activity"/>
    <property type="evidence" value="ECO:0007669"/>
    <property type="project" value="UniProtKB-KW"/>
</dbReference>
<dbReference type="RefSeq" id="WP_141809289.1">
    <property type="nucleotide sequence ID" value="NZ_VFPG01000001.1"/>
</dbReference>
<keyword evidence="2" id="KW-0378">Hydrolase</keyword>